<name>A0A1G4BSM6_9PEZI</name>
<keyword evidence="2" id="KW-1185">Reference proteome</keyword>
<sequence>YRFIYKVIPSKKRPFLPFIKEYNNNYFILIKLSILCYYKIFLKIIKLSIFNK</sequence>
<proteinExistence type="predicted"/>
<dbReference type="EMBL" id="MJBS01000002">
    <property type="protein sequence ID" value="OHF04345.1"/>
    <property type="molecule type" value="Genomic_DNA"/>
</dbReference>
<dbReference type="RefSeq" id="XP_022481480.1">
    <property type="nucleotide sequence ID" value="XM_022611855.1"/>
</dbReference>
<dbReference type="GeneID" id="34553365"/>
<feature type="non-terminal residue" evidence="1">
    <location>
        <position position="1"/>
    </location>
</feature>
<protein>
    <submittedName>
        <fullName evidence="1">Uncharacterized protein</fullName>
    </submittedName>
</protein>
<accession>A0A1G4BSM6</accession>
<evidence type="ECO:0000313" key="2">
    <source>
        <dbReference type="Proteomes" id="UP000176998"/>
    </source>
</evidence>
<gene>
    <name evidence="1" type="ORF">CORC01_00197</name>
</gene>
<reference evidence="1 2" key="1">
    <citation type="submission" date="2016-09" db="EMBL/GenBank/DDBJ databases">
        <authorList>
            <person name="Capua I."/>
            <person name="De Benedictis P."/>
            <person name="Joannis T."/>
            <person name="Lombin L.H."/>
            <person name="Cattoli G."/>
        </authorList>
    </citation>
    <scope>NUCLEOTIDE SEQUENCE [LARGE SCALE GENOMIC DNA]</scope>
    <source>
        <strain evidence="1 2">IMI 309357</strain>
    </source>
</reference>
<comment type="caution">
    <text evidence="1">The sequence shown here is derived from an EMBL/GenBank/DDBJ whole genome shotgun (WGS) entry which is preliminary data.</text>
</comment>
<evidence type="ECO:0000313" key="1">
    <source>
        <dbReference type="EMBL" id="OHF04345.1"/>
    </source>
</evidence>
<organism evidence="1 2">
    <name type="scientific">Colletotrichum orchidophilum</name>
    <dbReference type="NCBI Taxonomy" id="1209926"/>
    <lineage>
        <taxon>Eukaryota</taxon>
        <taxon>Fungi</taxon>
        <taxon>Dikarya</taxon>
        <taxon>Ascomycota</taxon>
        <taxon>Pezizomycotina</taxon>
        <taxon>Sordariomycetes</taxon>
        <taxon>Hypocreomycetidae</taxon>
        <taxon>Glomerellales</taxon>
        <taxon>Glomerellaceae</taxon>
        <taxon>Colletotrichum</taxon>
    </lineage>
</organism>
<dbReference type="AlphaFoldDB" id="A0A1G4BSM6"/>
<dbReference type="Proteomes" id="UP000176998">
    <property type="component" value="Unassembled WGS sequence"/>
</dbReference>